<organism evidence="1">
    <name type="scientific">Streptococcus salivarius</name>
    <dbReference type="NCBI Taxonomy" id="1304"/>
    <lineage>
        <taxon>Bacteria</taxon>
        <taxon>Bacillati</taxon>
        <taxon>Bacillota</taxon>
        <taxon>Bacilli</taxon>
        <taxon>Lactobacillales</taxon>
        <taxon>Streptococcaceae</taxon>
        <taxon>Streptococcus</taxon>
    </lineage>
</organism>
<name>H2D766_STRSL</name>
<proteinExistence type="predicted"/>
<dbReference type="EMBL" id="JN564797">
    <property type="protein sequence ID" value="AEX55171.1"/>
    <property type="molecule type" value="Genomic_DNA"/>
</dbReference>
<accession>H2D766</accession>
<protein>
    <submittedName>
        <fullName evidence="1">Uncharacterized protein</fullName>
    </submittedName>
</protein>
<evidence type="ECO:0000313" key="1">
    <source>
        <dbReference type="EMBL" id="AEX55171.1"/>
    </source>
</evidence>
<sequence>MYLLYLRNIWKEMPKQDRTKTLERGRSAVRTVKTKFPKVNIDFDNLTDLDIELYVVNHIATVFEAQPDIASYLESLGSKQKQIDYLCQSRHLLPPLVVVDLDSGDALGIDQGCSIYRTSDVIDYFVPRKKRESNRLELKVSSFVSLSGEDSDVNISHEEVG</sequence>
<reference evidence="1" key="1">
    <citation type="journal article" date="2012" name="Appl. Environ. Microbiol.">
        <title>Salivaricin D, a Novel Intrinsically Trypsin-Resistant Lantibiotic from Streptococcus salivarius 5M6c Isolated from a Healthy Infant.</title>
        <authorList>
            <person name="Birri D.J."/>
            <person name="Brede D.A."/>
            <person name="Nes I.F."/>
        </authorList>
    </citation>
    <scope>NUCLEOTIDE SEQUENCE</scope>
    <source>
        <strain evidence="1">5M6c</strain>
    </source>
</reference>
<dbReference type="AlphaFoldDB" id="H2D766"/>